<dbReference type="InterPro" id="IPR010595">
    <property type="entry name" value="DUF1161"/>
</dbReference>
<evidence type="ECO:0000256" key="2">
    <source>
        <dbReference type="SAM" id="SignalP"/>
    </source>
</evidence>
<feature type="signal peptide" evidence="2">
    <location>
        <begin position="1"/>
        <end position="21"/>
    </location>
</feature>
<keyword evidence="4" id="KW-1185">Reference proteome</keyword>
<feature type="region of interest" description="Disordered" evidence="1">
    <location>
        <begin position="74"/>
        <end position="116"/>
    </location>
</feature>
<dbReference type="Proteomes" id="UP000651010">
    <property type="component" value="Unassembled WGS sequence"/>
</dbReference>
<dbReference type="EMBL" id="JACZZA010000014">
    <property type="protein sequence ID" value="MBE1162515.1"/>
    <property type="molecule type" value="Genomic_DNA"/>
</dbReference>
<accession>A0ABR9GER6</accession>
<name>A0ABR9GER6_9GAMM</name>
<comment type="caution">
    <text evidence="3">The sequence shown here is derived from an EMBL/GenBank/DDBJ whole genome shotgun (WGS) entry which is preliminary data.</text>
</comment>
<keyword evidence="2" id="KW-0732">Signal</keyword>
<feature type="compositionally biased region" description="Polar residues" evidence="1">
    <location>
        <begin position="83"/>
        <end position="102"/>
    </location>
</feature>
<reference evidence="3 4" key="1">
    <citation type="submission" date="2020-09" db="EMBL/GenBank/DDBJ databases">
        <title>Dyella sp. 7MK23 isolated from forest soil.</title>
        <authorList>
            <person name="Fu J."/>
        </authorList>
    </citation>
    <scope>NUCLEOTIDE SEQUENCE [LARGE SCALE GENOMIC DNA]</scope>
    <source>
        <strain evidence="3 4">7MK23</strain>
    </source>
</reference>
<evidence type="ECO:0000313" key="3">
    <source>
        <dbReference type="EMBL" id="MBE1162515.1"/>
    </source>
</evidence>
<feature type="chain" id="PRO_5045203934" evidence="2">
    <location>
        <begin position="22"/>
        <end position="116"/>
    </location>
</feature>
<gene>
    <name evidence="3" type="ORF">IGX34_19180</name>
</gene>
<evidence type="ECO:0000313" key="4">
    <source>
        <dbReference type="Proteomes" id="UP000651010"/>
    </source>
</evidence>
<evidence type="ECO:0000256" key="1">
    <source>
        <dbReference type="SAM" id="MobiDB-lite"/>
    </source>
</evidence>
<organism evidence="3 4">
    <name type="scientific">Dyella acidiphila</name>
    <dbReference type="NCBI Taxonomy" id="2775866"/>
    <lineage>
        <taxon>Bacteria</taxon>
        <taxon>Pseudomonadati</taxon>
        <taxon>Pseudomonadota</taxon>
        <taxon>Gammaproteobacteria</taxon>
        <taxon>Lysobacterales</taxon>
        <taxon>Rhodanobacteraceae</taxon>
        <taxon>Dyella</taxon>
    </lineage>
</organism>
<proteinExistence type="predicted"/>
<dbReference type="Pfam" id="PF06649">
    <property type="entry name" value="DUF1161"/>
    <property type="match status" value="1"/>
</dbReference>
<protein>
    <submittedName>
        <fullName evidence="3">DUF1161 domain-containing protein</fullName>
    </submittedName>
</protein>
<sequence length="116" mass="11626">MKSHIFIAALTLMASPLVVHASCDAVKSSIDAKIKANGVSHYSLDVVDADQADKSGGKVVGQCEGNKAIVYSRGQAKADGDSNGASKESATQGSASPDNGSQVPPPAPTRSGQTGG</sequence>